<evidence type="ECO:0000313" key="1">
    <source>
        <dbReference type="EMBL" id="UWN57271.1"/>
    </source>
</evidence>
<gene>
    <name evidence="1" type="ORF">NQ491_00400</name>
</gene>
<evidence type="ECO:0000313" key="2">
    <source>
        <dbReference type="Proteomes" id="UP001059295"/>
    </source>
</evidence>
<dbReference type="Proteomes" id="UP001059295">
    <property type="component" value="Chromosome"/>
</dbReference>
<accession>A0ABY5V1B0</accession>
<proteinExistence type="predicted"/>
<organism evidence="1 2">
    <name type="scientific">Alistipes ihumii AP11</name>
    <dbReference type="NCBI Taxonomy" id="1211813"/>
    <lineage>
        <taxon>Bacteria</taxon>
        <taxon>Pseudomonadati</taxon>
        <taxon>Bacteroidota</taxon>
        <taxon>Bacteroidia</taxon>
        <taxon>Bacteroidales</taxon>
        <taxon>Rikenellaceae</taxon>
        <taxon>Alistipes</taxon>
    </lineage>
</organism>
<name>A0ABY5V1B0_9BACT</name>
<keyword evidence="2" id="KW-1185">Reference proteome</keyword>
<evidence type="ECO:0008006" key="3">
    <source>
        <dbReference type="Google" id="ProtNLM"/>
    </source>
</evidence>
<dbReference type="EMBL" id="CP102294">
    <property type="protein sequence ID" value="UWN57271.1"/>
    <property type="molecule type" value="Genomic_DNA"/>
</dbReference>
<dbReference type="RefSeq" id="WP_019245349.1">
    <property type="nucleotide sequence ID" value="NZ_CAPH01000007.1"/>
</dbReference>
<reference evidence="1" key="1">
    <citation type="journal article" date="2022" name="Cell">
        <title>Design, construction, and in vivo augmentation of a complex gut microbiome.</title>
        <authorList>
            <person name="Cheng A.G."/>
            <person name="Ho P.Y."/>
            <person name="Aranda-Diaz A."/>
            <person name="Jain S."/>
            <person name="Yu F.B."/>
            <person name="Meng X."/>
            <person name="Wang M."/>
            <person name="Iakiviak M."/>
            <person name="Nagashima K."/>
            <person name="Zhao A."/>
            <person name="Murugkar P."/>
            <person name="Patil A."/>
            <person name="Atabakhsh K."/>
            <person name="Weakley A."/>
            <person name="Yan J."/>
            <person name="Brumbaugh A.R."/>
            <person name="Higginbottom S."/>
            <person name="Dimas A."/>
            <person name="Shiver A.L."/>
            <person name="Deutschbauer A."/>
            <person name="Neff N."/>
            <person name="Sonnenburg J.L."/>
            <person name="Huang K.C."/>
            <person name="Fischbach M.A."/>
        </authorList>
    </citation>
    <scope>NUCLEOTIDE SEQUENCE</scope>
    <source>
        <strain evidence="1">AP11</strain>
    </source>
</reference>
<protein>
    <recommendedName>
        <fullName evidence="3">IrrE N-terminal-like domain-containing protein</fullName>
    </recommendedName>
</protein>
<sequence>MERFIIDNYYCELDRRIILHIFETFCILFPQRHLQRDRIAVVKWDRDYPLTAPQRMNPGQTEKFRIYLNASTKYWSQIIYQLSHELSHVVMDCYPQTDALKWIPECLCEAASDYLLELSGAFFEKFDPSYACCHADYLATHLADSGEIREVSLAGFCQTRAKELATDPTEIENKGRPRNNLIGKYLYRLIRLNPVGWQAITLFSAPILRDCTDTRTFSQAWHSCCQTEEQTAFVNALSRMLFDRSAAE</sequence>
<dbReference type="GeneID" id="82890148"/>